<keyword evidence="2" id="KW-1185">Reference proteome</keyword>
<dbReference type="SUPFAM" id="SSF50249">
    <property type="entry name" value="Nucleic acid-binding proteins"/>
    <property type="match status" value="1"/>
</dbReference>
<dbReference type="Proteomes" id="UP001154078">
    <property type="component" value="Chromosome 5"/>
</dbReference>
<protein>
    <submittedName>
        <fullName evidence="1">Uncharacterized protein</fullName>
    </submittedName>
</protein>
<accession>A0A9P0B703</accession>
<dbReference type="Gene3D" id="2.40.50.140">
    <property type="entry name" value="Nucleic acid-binding proteins"/>
    <property type="match status" value="1"/>
</dbReference>
<dbReference type="AlphaFoldDB" id="A0A9P0B703"/>
<gene>
    <name evidence="1" type="ORF">MELIAE_LOCUS7380</name>
</gene>
<dbReference type="GO" id="GO:0000712">
    <property type="term" value="P:resolution of meiotic recombination intermediates"/>
    <property type="evidence" value="ECO:0007669"/>
    <property type="project" value="TreeGrafter"/>
</dbReference>
<proteinExistence type="predicted"/>
<dbReference type="InterPro" id="IPR012340">
    <property type="entry name" value="NA-bd_OB-fold"/>
</dbReference>
<reference evidence="1" key="1">
    <citation type="submission" date="2021-12" db="EMBL/GenBank/DDBJ databases">
        <authorList>
            <person name="King R."/>
        </authorList>
    </citation>
    <scope>NUCLEOTIDE SEQUENCE</scope>
</reference>
<evidence type="ECO:0000313" key="1">
    <source>
        <dbReference type="EMBL" id="CAH0556442.1"/>
    </source>
</evidence>
<dbReference type="EMBL" id="OV121136">
    <property type="protein sequence ID" value="CAH0556442.1"/>
    <property type="molecule type" value="Genomic_DNA"/>
</dbReference>
<evidence type="ECO:0000313" key="2">
    <source>
        <dbReference type="Proteomes" id="UP001154078"/>
    </source>
</evidence>
<name>A0A9P0B703_BRAAE</name>
<dbReference type="OrthoDB" id="9937820at2759"/>
<dbReference type="PANTHER" id="PTHR21166">
    <property type="entry name" value="CELL DIVISION CONTROL PROTEIN 24 OB DOMAIN-CONTAINING PROTEIN-RELATED"/>
    <property type="match status" value="1"/>
</dbReference>
<dbReference type="InterPro" id="IPR052469">
    <property type="entry name" value="MEIOB"/>
</dbReference>
<dbReference type="PANTHER" id="PTHR21166:SF2">
    <property type="entry name" value="CELL DIVISION CONTROL PROTEIN 24 OB DOMAIN-CONTAINING PROTEIN-RELATED"/>
    <property type="match status" value="1"/>
</dbReference>
<dbReference type="GO" id="GO:0008310">
    <property type="term" value="F:single-stranded DNA 3'-5' DNA exonuclease activity"/>
    <property type="evidence" value="ECO:0007669"/>
    <property type="project" value="TreeGrafter"/>
</dbReference>
<sequence>MVTSPFSLALNEPTQIVEHAVVNRNYYCNLLNLPTKPIAGLIPLNQVQNNGRNLNNVYIDVLGVLRGCGTPRTINTATGETFQVLHVEIFDVTAFSLSISLWDSDNILRASTWTPRYTVLFFTDVKLEWSDFEKAFRAKCTNRTVVTENPPCRETEFLLNYAKDAPIETFDIVDKMLTTLPEANQIQEIMSVNQIQNRVDSILQGITVDKQFSALVYAYITNMDLDGINKSTFAKW</sequence>
<organism evidence="1 2">
    <name type="scientific">Brassicogethes aeneus</name>
    <name type="common">Rape pollen beetle</name>
    <name type="synonym">Meligethes aeneus</name>
    <dbReference type="NCBI Taxonomy" id="1431903"/>
    <lineage>
        <taxon>Eukaryota</taxon>
        <taxon>Metazoa</taxon>
        <taxon>Ecdysozoa</taxon>
        <taxon>Arthropoda</taxon>
        <taxon>Hexapoda</taxon>
        <taxon>Insecta</taxon>
        <taxon>Pterygota</taxon>
        <taxon>Neoptera</taxon>
        <taxon>Endopterygota</taxon>
        <taxon>Coleoptera</taxon>
        <taxon>Polyphaga</taxon>
        <taxon>Cucujiformia</taxon>
        <taxon>Nitidulidae</taxon>
        <taxon>Meligethinae</taxon>
        <taxon>Brassicogethes</taxon>
    </lineage>
</organism>
<dbReference type="GO" id="GO:0003697">
    <property type="term" value="F:single-stranded DNA binding"/>
    <property type="evidence" value="ECO:0007669"/>
    <property type="project" value="TreeGrafter"/>
</dbReference>